<evidence type="ECO:0000256" key="4">
    <source>
        <dbReference type="ARBA" id="ARBA00022825"/>
    </source>
</evidence>
<proteinExistence type="inferred from homology"/>
<evidence type="ECO:0000256" key="1">
    <source>
        <dbReference type="ARBA" id="ARBA00011073"/>
    </source>
</evidence>
<dbReference type="PROSITE" id="PS00138">
    <property type="entry name" value="SUBTILASE_SER"/>
    <property type="match status" value="1"/>
</dbReference>
<keyword evidence="2 5" id="KW-0645">Protease</keyword>
<dbReference type="Proteomes" id="UP000059542">
    <property type="component" value="Chromosome"/>
</dbReference>
<reference evidence="8 9" key="1">
    <citation type="submission" date="2015-12" db="EMBL/GenBank/DDBJ databases">
        <authorList>
            <person name="Shamseldin A."/>
            <person name="Moawad H."/>
            <person name="Abd El-Rahim W.M."/>
            <person name="Sadowsky M.J."/>
        </authorList>
    </citation>
    <scope>NUCLEOTIDE SEQUENCE [LARGE SCALE GENOMIC DNA]</scope>
    <source>
        <strain evidence="8 9">DG5B</strain>
    </source>
</reference>
<feature type="active site" description="Charge relay system" evidence="5">
    <location>
        <position position="262"/>
    </location>
</feature>
<dbReference type="Pfam" id="PF00082">
    <property type="entry name" value="Peptidase_S8"/>
    <property type="match status" value="1"/>
</dbReference>
<dbReference type="InterPro" id="IPR022398">
    <property type="entry name" value="Peptidase_S8_His-AS"/>
</dbReference>
<dbReference type="Gene3D" id="3.40.50.200">
    <property type="entry name" value="Peptidase S8/S53 domain"/>
    <property type="match status" value="2"/>
</dbReference>
<evidence type="ECO:0000256" key="5">
    <source>
        <dbReference type="PROSITE-ProRule" id="PRU01240"/>
    </source>
</evidence>
<accession>A0A0U4CAA6</accession>
<dbReference type="EMBL" id="CP013909">
    <property type="protein sequence ID" value="ALW87304.1"/>
    <property type="molecule type" value="Genomic_DNA"/>
</dbReference>
<gene>
    <name evidence="8" type="ORF">AUC43_10020</name>
</gene>
<dbReference type="PRINTS" id="PR00723">
    <property type="entry name" value="SUBTILISIN"/>
</dbReference>
<protein>
    <submittedName>
        <fullName evidence="8">Peptidase S8</fullName>
    </submittedName>
</protein>
<keyword evidence="9" id="KW-1185">Reference proteome</keyword>
<dbReference type="SUPFAM" id="SSF52743">
    <property type="entry name" value="Subtilisin-like"/>
    <property type="match status" value="1"/>
</dbReference>
<organism evidence="8 9">
    <name type="scientific">Hymenobacter sedentarius</name>
    <dbReference type="NCBI Taxonomy" id="1411621"/>
    <lineage>
        <taxon>Bacteria</taxon>
        <taxon>Pseudomonadati</taxon>
        <taxon>Bacteroidota</taxon>
        <taxon>Cytophagia</taxon>
        <taxon>Cytophagales</taxon>
        <taxon>Hymenobacteraceae</taxon>
        <taxon>Hymenobacter</taxon>
    </lineage>
</organism>
<feature type="domain" description="Peptidase S8/S53" evidence="7">
    <location>
        <begin position="35"/>
        <end position="472"/>
    </location>
</feature>
<dbReference type="InterPro" id="IPR015500">
    <property type="entry name" value="Peptidase_S8_subtilisin-rel"/>
</dbReference>
<evidence type="ECO:0000313" key="8">
    <source>
        <dbReference type="EMBL" id="ALW87304.1"/>
    </source>
</evidence>
<keyword evidence="3 5" id="KW-0378">Hydrolase</keyword>
<name>A0A0U4CAA6_9BACT</name>
<evidence type="ECO:0000259" key="7">
    <source>
        <dbReference type="Pfam" id="PF00082"/>
    </source>
</evidence>
<dbReference type="PROSITE" id="PS00137">
    <property type="entry name" value="SUBTILASE_HIS"/>
    <property type="match status" value="1"/>
</dbReference>
<dbReference type="InterPro" id="IPR023828">
    <property type="entry name" value="Peptidase_S8_Ser-AS"/>
</dbReference>
<dbReference type="InterPro" id="IPR000209">
    <property type="entry name" value="Peptidase_S8/S53_dom"/>
</dbReference>
<dbReference type="PROSITE" id="PS51892">
    <property type="entry name" value="SUBTILASE"/>
    <property type="match status" value="1"/>
</dbReference>
<dbReference type="InterPro" id="IPR051048">
    <property type="entry name" value="Peptidase_S8/S53_subtilisin"/>
</dbReference>
<evidence type="ECO:0000256" key="6">
    <source>
        <dbReference type="RuleBase" id="RU003355"/>
    </source>
</evidence>
<dbReference type="PANTHER" id="PTHR43399:SF4">
    <property type="entry name" value="CELL WALL-ASSOCIATED PROTEASE"/>
    <property type="match status" value="1"/>
</dbReference>
<evidence type="ECO:0000256" key="2">
    <source>
        <dbReference type="ARBA" id="ARBA00022670"/>
    </source>
</evidence>
<dbReference type="KEGG" id="hyg:AUC43_10020"/>
<dbReference type="PANTHER" id="PTHR43399">
    <property type="entry name" value="SUBTILISIN-RELATED"/>
    <property type="match status" value="1"/>
</dbReference>
<dbReference type="GO" id="GO:0004252">
    <property type="term" value="F:serine-type endopeptidase activity"/>
    <property type="evidence" value="ECO:0007669"/>
    <property type="project" value="UniProtKB-UniRule"/>
</dbReference>
<comment type="similarity">
    <text evidence="1 5 6">Belongs to the peptidase S8 family.</text>
</comment>
<dbReference type="PROSITE" id="PS00136">
    <property type="entry name" value="SUBTILASE_ASP"/>
    <property type="match status" value="1"/>
</dbReference>
<sequence length="508" mass="54540">MRRWQHLDLKADGVPGISADRAYRELLAGRKRTPVLVAVLDSGIDSTHQDLKPILWRKPTEVPGNGVDEDKNGYVDDVRGWNFLGGKDGQNIAVETLEQTRIYAQYRAQFEGKKRKALAPADQALFDVYELAKAAYQKDLAHEKEQLTKLTEAFASNTASFGRMKQALNAAVLDTALLRQAAQSRPDVPSAGSLLAFLRRNGYGSTDEALKSLNEAVTHSRDRVEKSLNAEYNPRPLVGDDVANLSETGYGNPDSQGPDATHGTHCAGIIAGVRGNQLGADGVAEAVRIMSVRSTPSGDERDKDVANAIRYAVDNGAQIISMSFGKDFSPDKAAVDAAMQYADQKGVLLVHAAGNSSRDTDTGRNFPSARYLSGQDIPNQISVGASSRLNTPALAAEFSNYGKQTVDVFAPGVDIYSSTPGNTYSTFSGTSMAAPVVAGVAAVLKSLYPQLTPQQLKQIILQSAVPYHTKVNKPGTKKLVDFASLSKTGGIVNLYEAVKLADQQLAVK</sequence>
<feature type="active site" description="Charge relay system" evidence="5">
    <location>
        <position position="41"/>
    </location>
</feature>
<evidence type="ECO:0000313" key="9">
    <source>
        <dbReference type="Proteomes" id="UP000059542"/>
    </source>
</evidence>
<dbReference type="GO" id="GO:0006508">
    <property type="term" value="P:proteolysis"/>
    <property type="evidence" value="ECO:0007669"/>
    <property type="project" value="UniProtKB-KW"/>
</dbReference>
<feature type="active site" description="Charge relay system" evidence="5">
    <location>
        <position position="431"/>
    </location>
</feature>
<dbReference type="AlphaFoldDB" id="A0A0U4CAA6"/>
<keyword evidence="4 5" id="KW-0720">Serine protease</keyword>
<dbReference type="InterPro" id="IPR036852">
    <property type="entry name" value="Peptidase_S8/S53_dom_sf"/>
</dbReference>
<evidence type="ECO:0000256" key="3">
    <source>
        <dbReference type="ARBA" id="ARBA00022801"/>
    </source>
</evidence>
<dbReference type="InterPro" id="IPR023827">
    <property type="entry name" value="Peptidase_S8_Asp-AS"/>
</dbReference>